<gene>
    <name evidence="1" type="ORF">AB5J55_00110</name>
</gene>
<dbReference type="RefSeq" id="WP_369268652.1">
    <property type="nucleotide sequence ID" value="NZ_CP163432.1"/>
</dbReference>
<evidence type="ECO:0000313" key="1">
    <source>
        <dbReference type="EMBL" id="XDQ08191.1"/>
    </source>
</evidence>
<name>A0AB39MPD0_9ACTN</name>
<reference evidence="1" key="1">
    <citation type="submission" date="2024-07" db="EMBL/GenBank/DDBJ databases">
        <authorList>
            <person name="Yu S.T."/>
        </authorList>
    </citation>
    <scope>NUCLEOTIDE SEQUENCE</scope>
    <source>
        <strain evidence="1">R11</strain>
    </source>
</reference>
<proteinExistence type="predicted"/>
<protein>
    <submittedName>
        <fullName evidence="1">Uncharacterized protein</fullName>
    </submittedName>
</protein>
<dbReference type="EMBL" id="CP163432">
    <property type="protein sequence ID" value="XDQ08191.1"/>
    <property type="molecule type" value="Genomic_DNA"/>
</dbReference>
<sequence length="89" mass="9413">MGATTAPRRETPSCASCDTRTGALSCCPAGRGGAVCVGGIYGIRGGSLHEWKLNHLPPDTRPLPSVIRYDQLLRHRRTGGGDLREGEAP</sequence>
<organism evidence="1">
    <name type="scientific">Streptomyces sp. R11</name>
    <dbReference type="NCBI Taxonomy" id="3238625"/>
    <lineage>
        <taxon>Bacteria</taxon>
        <taxon>Bacillati</taxon>
        <taxon>Actinomycetota</taxon>
        <taxon>Actinomycetes</taxon>
        <taxon>Kitasatosporales</taxon>
        <taxon>Streptomycetaceae</taxon>
        <taxon>Streptomyces</taxon>
    </lineage>
</organism>
<accession>A0AB39MPD0</accession>
<dbReference type="AlphaFoldDB" id="A0AB39MPD0"/>